<organism evidence="7 8">
    <name type="scientific">Bacillus cereus</name>
    <dbReference type="NCBI Taxonomy" id="1396"/>
    <lineage>
        <taxon>Bacteria</taxon>
        <taxon>Bacillati</taxon>
        <taxon>Bacillota</taxon>
        <taxon>Bacilli</taxon>
        <taxon>Bacillales</taxon>
        <taxon>Bacillaceae</taxon>
        <taxon>Bacillus</taxon>
        <taxon>Bacillus cereus group</taxon>
    </lineage>
</organism>
<reference evidence="7 8" key="1">
    <citation type="submission" date="2017-09" db="EMBL/GenBank/DDBJ databases">
        <title>Large-scale bioinformatics analysis of Bacillus genomes uncovers conserved roles of natural products in bacterial physiology.</title>
        <authorList>
            <consortium name="Agbiome Team Llc"/>
            <person name="Bleich R.M."/>
            <person name="Grubbs K.J."/>
            <person name="Santa Maria K.C."/>
            <person name="Allen S.E."/>
            <person name="Farag S."/>
            <person name="Shank E.A."/>
            <person name="Bowers A."/>
        </authorList>
    </citation>
    <scope>NUCLEOTIDE SEQUENCE [LARGE SCALE GENOMIC DNA]</scope>
    <source>
        <strain evidence="7 8">AFS067272</strain>
    </source>
</reference>
<protein>
    <recommendedName>
        <fullName evidence="5">Transport permease protein</fullName>
    </recommendedName>
</protein>
<name>A0AA44TFM8_BACCE</name>
<feature type="transmembrane region" description="Helical" evidence="5">
    <location>
        <begin position="100"/>
        <end position="127"/>
    </location>
</feature>
<comment type="subcellular location">
    <subcellularLocation>
        <location evidence="5">Cell membrane</location>
        <topology evidence="5">Multi-pass membrane protein</topology>
    </subcellularLocation>
    <subcellularLocation>
        <location evidence="1">Membrane</location>
        <topology evidence="1">Multi-pass membrane protein</topology>
    </subcellularLocation>
</comment>
<dbReference type="InterPro" id="IPR047817">
    <property type="entry name" value="ABC2_TM_bact-type"/>
</dbReference>
<dbReference type="PANTHER" id="PTHR43027:SF2">
    <property type="entry name" value="TRANSPORT PERMEASE PROTEIN"/>
    <property type="match status" value="1"/>
</dbReference>
<feature type="transmembrane region" description="Helical" evidence="5">
    <location>
        <begin position="60"/>
        <end position="79"/>
    </location>
</feature>
<feature type="domain" description="ABC transmembrane type-2" evidence="6">
    <location>
        <begin position="20"/>
        <end position="251"/>
    </location>
</feature>
<dbReference type="GO" id="GO:0140359">
    <property type="term" value="F:ABC-type transporter activity"/>
    <property type="evidence" value="ECO:0007669"/>
    <property type="project" value="InterPro"/>
</dbReference>
<evidence type="ECO:0000259" key="6">
    <source>
        <dbReference type="PROSITE" id="PS51012"/>
    </source>
</evidence>
<keyword evidence="5" id="KW-0813">Transport</keyword>
<dbReference type="Pfam" id="PF01061">
    <property type="entry name" value="ABC2_membrane"/>
    <property type="match status" value="1"/>
</dbReference>
<dbReference type="PROSITE" id="PS51012">
    <property type="entry name" value="ABC_TM2"/>
    <property type="match status" value="1"/>
</dbReference>
<gene>
    <name evidence="7" type="ORF">COK38_06485</name>
</gene>
<keyword evidence="4 5" id="KW-0472">Membrane</keyword>
<dbReference type="PANTHER" id="PTHR43027">
    <property type="entry name" value="DOXORUBICIN RESISTANCE ABC TRANSPORTER PERMEASE PROTEIN DRRC-RELATED"/>
    <property type="match status" value="1"/>
</dbReference>
<feature type="transmembrane region" description="Helical" evidence="5">
    <location>
        <begin position="139"/>
        <end position="163"/>
    </location>
</feature>
<dbReference type="GO" id="GO:0043190">
    <property type="term" value="C:ATP-binding cassette (ABC) transporter complex"/>
    <property type="evidence" value="ECO:0007669"/>
    <property type="project" value="InterPro"/>
</dbReference>
<keyword evidence="3 5" id="KW-1133">Transmembrane helix</keyword>
<dbReference type="EMBL" id="NVBO01000046">
    <property type="protein sequence ID" value="PFS04372.1"/>
    <property type="molecule type" value="Genomic_DNA"/>
</dbReference>
<evidence type="ECO:0000256" key="1">
    <source>
        <dbReference type="ARBA" id="ARBA00004141"/>
    </source>
</evidence>
<evidence type="ECO:0000256" key="2">
    <source>
        <dbReference type="ARBA" id="ARBA00022692"/>
    </source>
</evidence>
<feature type="transmembrane region" description="Helical" evidence="5">
    <location>
        <begin position="20"/>
        <end position="40"/>
    </location>
</feature>
<accession>A0AA44TFM8</accession>
<dbReference type="PIRSF" id="PIRSF006648">
    <property type="entry name" value="DrrB"/>
    <property type="match status" value="1"/>
</dbReference>
<evidence type="ECO:0000256" key="4">
    <source>
        <dbReference type="ARBA" id="ARBA00023136"/>
    </source>
</evidence>
<dbReference type="Proteomes" id="UP000226357">
    <property type="component" value="Unassembled WGS sequence"/>
</dbReference>
<proteinExistence type="inferred from homology"/>
<dbReference type="InterPro" id="IPR013525">
    <property type="entry name" value="ABC2_TM"/>
</dbReference>
<comment type="similarity">
    <text evidence="5">Belongs to the ABC-2 integral membrane protein family.</text>
</comment>
<evidence type="ECO:0000256" key="5">
    <source>
        <dbReference type="RuleBase" id="RU361157"/>
    </source>
</evidence>
<keyword evidence="5" id="KW-1003">Cell membrane</keyword>
<dbReference type="InterPro" id="IPR052902">
    <property type="entry name" value="ABC-2_transporter"/>
</dbReference>
<dbReference type="RefSeq" id="WP_000415336.1">
    <property type="nucleotide sequence ID" value="NZ_NTUG01000038.1"/>
</dbReference>
<evidence type="ECO:0000313" key="7">
    <source>
        <dbReference type="EMBL" id="PFS04372.1"/>
    </source>
</evidence>
<evidence type="ECO:0000256" key="3">
    <source>
        <dbReference type="ARBA" id="ARBA00022989"/>
    </source>
</evidence>
<feature type="transmembrane region" description="Helical" evidence="5">
    <location>
        <begin position="226"/>
        <end position="244"/>
    </location>
</feature>
<evidence type="ECO:0000313" key="8">
    <source>
        <dbReference type="Proteomes" id="UP000226357"/>
    </source>
</evidence>
<feature type="transmembrane region" description="Helical" evidence="5">
    <location>
        <begin position="170"/>
        <end position="190"/>
    </location>
</feature>
<sequence>MEKRIAFFKVELKALLREPVSIFFMVVLPIILTIVFGGAFGDEPTKYGENVRGIDTVVPVNIVFLLANAGLMGIPITILELKEQGVLKRYSTYPLKLKSYFAALLMTFTLVSVLSTILFVSMSIFVYKASYYMNFLETILFIFIYILIIFIFYTIGFLFALFIKSARTANLVSSGFFMALLFTSGVVLPLESLPKYVQQGAKIFPMSHSIEVVQMLWIGELSVKDSLSSLLYLIGLGLILYLILRSVKMRWDS</sequence>
<keyword evidence="2 5" id="KW-0812">Transmembrane</keyword>
<comment type="caution">
    <text evidence="7">The sequence shown here is derived from an EMBL/GenBank/DDBJ whole genome shotgun (WGS) entry which is preliminary data.</text>
</comment>
<dbReference type="InterPro" id="IPR000412">
    <property type="entry name" value="ABC_2_transport"/>
</dbReference>
<dbReference type="AlphaFoldDB" id="A0AA44TFM8"/>